<comment type="similarity">
    <text evidence="2">Belongs to the polysaccharide deacetylase family.</text>
</comment>
<dbReference type="PANTHER" id="PTHR34216">
    <property type="match status" value="1"/>
</dbReference>
<sequence>MTFAEKIIGKFDRKIARYAPINSRVLTFEKPVVSFTFDDCPRSAITVGGKMLRDRGLSGTFYLCGGLTNGFENELPCQTEDDLEYLKESNHELASHLYNHKRCETLSKHDLTLEIEQSIDYLNSITGNRKPLSFSYPFGSINLRAKKMISDQFLSGRGISPGLNLGKVDLSCLKANALYEEEITEKSIADLIDAALQRKGWLIFYTHDVQNSPTAYGVKPKTLEFAMDYALRRNCQISSVSEVMSSVR</sequence>
<gene>
    <name evidence="7" type="ORF">NBZ79_19325</name>
</gene>
<evidence type="ECO:0000256" key="2">
    <source>
        <dbReference type="ARBA" id="ARBA00010973"/>
    </source>
</evidence>
<dbReference type="Gene3D" id="3.20.20.370">
    <property type="entry name" value="Glycoside hydrolase/deacetylase"/>
    <property type="match status" value="1"/>
</dbReference>
<dbReference type="CDD" id="cd10967">
    <property type="entry name" value="CE4_GLA_like_6s"/>
    <property type="match status" value="1"/>
</dbReference>
<evidence type="ECO:0000256" key="4">
    <source>
        <dbReference type="ARBA" id="ARBA00022729"/>
    </source>
</evidence>
<dbReference type="InterPro" id="IPR002509">
    <property type="entry name" value="NODB_dom"/>
</dbReference>
<dbReference type="InterPro" id="IPR011330">
    <property type="entry name" value="Glyco_hydro/deAcase_b/a-brl"/>
</dbReference>
<keyword evidence="8" id="KW-1185">Reference proteome</keyword>
<evidence type="ECO:0000256" key="3">
    <source>
        <dbReference type="ARBA" id="ARBA00020071"/>
    </source>
</evidence>
<dbReference type="InterPro" id="IPR051398">
    <property type="entry name" value="Polysacch_Deacetylase"/>
</dbReference>
<keyword evidence="4" id="KW-0732">Signal</keyword>
<comment type="function">
    <text evidence="1">Is involved in generating a small heat-stable compound (Nod), an acylated oligomer of N-acetylglucosamine, that stimulates mitosis in various plant protoplasts.</text>
</comment>
<dbReference type="EMBL" id="CP098747">
    <property type="protein sequence ID" value="USG61313.1"/>
    <property type="molecule type" value="Genomic_DNA"/>
</dbReference>
<evidence type="ECO:0000256" key="1">
    <source>
        <dbReference type="ARBA" id="ARBA00003236"/>
    </source>
</evidence>
<evidence type="ECO:0000256" key="5">
    <source>
        <dbReference type="ARBA" id="ARBA00032976"/>
    </source>
</evidence>
<evidence type="ECO:0000313" key="8">
    <source>
        <dbReference type="Proteomes" id="UP001056291"/>
    </source>
</evidence>
<dbReference type="PANTHER" id="PTHR34216:SF11">
    <property type="entry name" value="CHITOOLIGOSACCHARIDE DEACETYLASE"/>
    <property type="match status" value="1"/>
</dbReference>
<accession>A0ABY4W5D1</accession>
<evidence type="ECO:0000259" key="6">
    <source>
        <dbReference type="PROSITE" id="PS51677"/>
    </source>
</evidence>
<feature type="domain" description="NodB homology" evidence="6">
    <location>
        <begin position="31"/>
        <end position="248"/>
    </location>
</feature>
<proteinExistence type="inferred from homology"/>
<dbReference type="Pfam" id="PF01522">
    <property type="entry name" value="Polysacc_deac_1"/>
    <property type="match status" value="1"/>
</dbReference>
<dbReference type="RefSeq" id="WP_251934300.1">
    <property type="nucleotide sequence ID" value="NZ_CP098747.1"/>
</dbReference>
<dbReference type="PROSITE" id="PS51677">
    <property type="entry name" value="NODB"/>
    <property type="match status" value="1"/>
</dbReference>
<protein>
    <recommendedName>
        <fullName evidence="3">Chitooligosaccharide deacetylase</fullName>
    </recommendedName>
    <alternativeName>
        <fullName evidence="5">Nodulation protein B</fullName>
    </alternativeName>
</protein>
<organism evidence="7 8">
    <name type="scientific">Sneathiella marina</name>
    <dbReference type="NCBI Taxonomy" id="2950108"/>
    <lineage>
        <taxon>Bacteria</taxon>
        <taxon>Pseudomonadati</taxon>
        <taxon>Pseudomonadota</taxon>
        <taxon>Alphaproteobacteria</taxon>
        <taxon>Sneathiellales</taxon>
        <taxon>Sneathiellaceae</taxon>
        <taxon>Sneathiella</taxon>
    </lineage>
</organism>
<dbReference type="SUPFAM" id="SSF88713">
    <property type="entry name" value="Glycoside hydrolase/deacetylase"/>
    <property type="match status" value="1"/>
</dbReference>
<dbReference type="Proteomes" id="UP001056291">
    <property type="component" value="Chromosome"/>
</dbReference>
<evidence type="ECO:0000313" key="7">
    <source>
        <dbReference type="EMBL" id="USG61313.1"/>
    </source>
</evidence>
<reference evidence="7" key="1">
    <citation type="submission" date="2022-06" db="EMBL/GenBank/DDBJ databases">
        <title>Sneathiella actinostolidae sp. nov., isolated from a sea anemonein the Western Pacific Ocean.</title>
        <authorList>
            <person name="Wei M.J."/>
        </authorList>
    </citation>
    <scope>NUCLEOTIDE SEQUENCE</scope>
    <source>
        <strain evidence="7">PHK-P5</strain>
    </source>
</reference>
<name>A0ABY4W5D1_9PROT</name>